<feature type="chain" id="PRO_5016360047" description="Ig-like domain-containing protein" evidence="1">
    <location>
        <begin position="33"/>
        <end position="776"/>
    </location>
</feature>
<dbReference type="AlphaFoldDB" id="A0A327ZNU9"/>
<dbReference type="EMBL" id="QLMJ01000003">
    <property type="protein sequence ID" value="RAK40631.1"/>
    <property type="molecule type" value="Genomic_DNA"/>
</dbReference>
<evidence type="ECO:0000256" key="1">
    <source>
        <dbReference type="SAM" id="SignalP"/>
    </source>
</evidence>
<keyword evidence="3" id="KW-1185">Reference proteome</keyword>
<reference evidence="2 3" key="1">
    <citation type="submission" date="2018-06" db="EMBL/GenBank/DDBJ databases">
        <title>Genomic Encyclopedia of Type Strains, Phase III (KMG-III): the genomes of soil and plant-associated and newly described type strains.</title>
        <authorList>
            <person name="Whitman W."/>
        </authorList>
    </citation>
    <scope>NUCLEOTIDE SEQUENCE [LARGE SCALE GENOMIC DNA]</scope>
    <source>
        <strain evidence="2 3">CGMCC 4.7090</strain>
    </source>
</reference>
<dbReference type="SUPFAM" id="SSF50969">
    <property type="entry name" value="YVTN repeat-like/Quinoprotein amine dehydrogenase"/>
    <property type="match status" value="1"/>
</dbReference>
<comment type="caution">
    <text evidence="2">The sequence shown here is derived from an EMBL/GenBank/DDBJ whole genome shotgun (WGS) entry which is preliminary data.</text>
</comment>
<feature type="signal peptide" evidence="1">
    <location>
        <begin position="1"/>
        <end position="32"/>
    </location>
</feature>
<evidence type="ECO:0000313" key="3">
    <source>
        <dbReference type="Proteomes" id="UP000249341"/>
    </source>
</evidence>
<accession>A0A327ZNU9</accession>
<evidence type="ECO:0008006" key="4">
    <source>
        <dbReference type="Google" id="ProtNLM"/>
    </source>
</evidence>
<dbReference type="RefSeq" id="WP_146616756.1">
    <property type="nucleotide sequence ID" value="NZ_JACHWI010000004.1"/>
</dbReference>
<dbReference type="Proteomes" id="UP000249341">
    <property type="component" value="Unassembled WGS sequence"/>
</dbReference>
<name>A0A327ZNU9_9ACTN</name>
<protein>
    <recommendedName>
        <fullName evidence="4">Ig-like domain-containing protein</fullName>
    </recommendedName>
</protein>
<evidence type="ECO:0000313" key="2">
    <source>
        <dbReference type="EMBL" id="RAK40631.1"/>
    </source>
</evidence>
<proteinExistence type="predicted"/>
<organism evidence="2 3">
    <name type="scientific">Actinoplanes lutulentus</name>
    <dbReference type="NCBI Taxonomy" id="1287878"/>
    <lineage>
        <taxon>Bacteria</taxon>
        <taxon>Bacillati</taxon>
        <taxon>Actinomycetota</taxon>
        <taxon>Actinomycetes</taxon>
        <taxon>Micromonosporales</taxon>
        <taxon>Micromonosporaceae</taxon>
        <taxon>Actinoplanes</taxon>
    </lineage>
</organism>
<dbReference type="OrthoDB" id="4332189at2"/>
<gene>
    <name evidence="2" type="ORF">B0I29_103671</name>
</gene>
<sequence length="776" mass="81555">MSKRVKRSVLAASVLAAASMFFVDLSTGSASAAVTPTLLTGEQRHPVTGYHADRMIVDSVRQRLLVADDVAHRILAVDYDGNVASEVALPDGANAGDFKLSADSGTLWAILPDPKLIVSWNAATLEEIERYPIAVFDPGHLALTADKVWFSNNKNSFGSLDPVTGEVVNHVLGNGNNTSATSAQPLIAASPTDPNRLVLSSADNRGDLFLYDISGATPALVATTQSGLVSGNFALEYAADGGTIYSGGINGVYVTPSRTLASFDSRTISMNRALDVEAASNGWFAAALPPAADQTDLRLYRAGELSAAREFDFPITGAAPEFVDLEWEPSGDRLFVITTDETGAQSLWTIAQPTVIPSPSVPAATPTAITLAGPATTPRGELVSIRGTITGGVPMGTEIKISRTDSASPGGVTLPAMNANGSGQFIFMDTPPVAGTATWTVTFAGTAKHQASSATVSIPVVVETPTPSLIPTTITLKAPATASRGAAVTIQGTIAGYEFYGGVPVTVRRTDAESTAGFALASRTTTSSGTFTITDTPGVGGTVTYTVAFAGTATHKASSAKVSIAVAKSAPALTLNRNGSVFAYGTTVTMTAHLGSTYKNRTVEIWADPYGSDQARRLIKKGTVNSSGDLSVAFKLTRNTTFSTVFAGDTRFAARTVTSAVKTKAAVSLTVSKHYKKVKSYYYVRKTKHPKFATTMTAYSGRKQKLVFQQYSGGKWKAWKTGTYKLSAAGKYTFTLTGTHKTGVKYRVQAVYLTGTSGDSANQTTYGAWQYFTFTK</sequence>
<dbReference type="InterPro" id="IPR011044">
    <property type="entry name" value="Quino_amine_DH_bsu"/>
</dbReference>
<keyword evidence="1" id="KW-0732">Signal</keyword>